<sequence>MANAAQKKLAVQNKRILMFMLVADVTVNLLFILLRFFLRSPLSKFSKFLYALSAGSAGFFHYQLNRAAAPKYDSKGALLYVGQDLLQQGVTSYMIDYMYFSWIVIFLSSLTSIKFFALYLLVPIFVGYKAFPLLRMGFEQLQKFRNRGSNDPASSGQAEPAATNQPLSKRQEKLRKKANKYQSN</sequence>
<evidence type="ECO:0000313" key="10">
    <source>
        <dbReference type="Proteomes" id="UP001212411"/>
    </source>
</evidence>
<keyword evidence="5 8" id="KW-1133">Transmembrane helix</keyword>
<evidence type="ECO:0000256" key="3">
    <source>
        <dbReference type="ARBA" id="ARBA00022692"/>
    </source>
</evidence>
<keyword evidence="10" id="KW-1185">Reference proteome</keyword>
<dbReference type="Proteomes" id="UP001212411">
    <property type="component" value="Chromosome 1"/>
</dbReference>
<evidence type="ECO:0000256" key="6">
    <source>
        <dbReference type="ARBA" id="ARBA00023136"/>
    </source>
</evidence>
<gene>
    <name evidence="9" type="primary">snd2</name>
    <name evidence="9" type="ORF">SOMG_01865</name>
</gene>
<evidence type="ECO:0000256" key="8">
    <source>
        <dbReference type="SAM" id="Phobius"/>
    </source>
</evidence>
<comment type="subcellular location">
    <subcellularLocation>
        <location evidence="1">Endoplasmic reticulum membrane</location>
        <topology evidence="1">Multi-pass membrane protein</topology>
    </subcellularLocation>
</comment>
<accession>A0AAE9WB17</accession>
<proteinExistence type="inferred from homology"/>
<dbReference type="InterPro" id="IPR008506">
    <property type="entry name" value="SND2/TMEM208"/>
</dbReference>
<feature type="region of interest" description="Disordered" evidence="7">
    <location>
        <begin position="146"/>
        <end position="184"/>
    </location>
</feature>
<evidence type="ECO:0000256" key="1">
    <source>
        <dbReference type="ARBA" id="ARBA00004477"/>
    </source>
</evidence>
<organism evidence="9 10">
    <name type="scientific">Schizosaccharomyces osmophilus</name>
    <dbReference type="NCBI Taxonomy" id="2545709"/>
    <lineage>
        <taxon>Eukaryota</taxon>
        <taxon>Fungi</taxon>
        <taxon>Dikarya</taxon>
        <taxon>Ascomycota</taxon>
        <taxon>Taphrinomycotina</taxon>
        <taxon>Schizosaccharomycetes</taxon>
        <taxon>Schizosaccharomycetales</taxon>
        <taxon>Schizosaccharomycetaceae</taxon>
        <taxon>Schizosaccharomyces</taxon>
    </lineage>
</organism>
<dbReference type="GO" id="GO:0006624">
    <property type="term" value="P:vacuolar protein processing"/>
    <property type="evidence" value="ECO:0007669"/>
    <property type="project" value="TreeGrafter"/>
</dbReference>
<protein>
    <submittedName>
        <fullName evidence="9">SRP-independent ER targeting protein Snd2</fullName>
    </submittedName>
</protein>
<keyword evidence="4" id="KW-0256">Endoplasmic reticulum</keyword>
<dbReference type="AlphaFoldDB" id="A0AAE9WB17"/>
<comment type="similarity">
    <text evidence="2">Belongs to the TMEM208 family.</text>
</comment>
<evidence type="ECO:0000256" key="2">
    <source>
        <dbReference type="ARBA" id="ARBA00009950"/>
    </source>
</evidence>
<dbReference type="PANTHER" id="PTHR13505:SF7">
    <property type="entry name" value="TRANSMEMBRANE PROTEIN 208"/>
    <property type="match status" value="1"/>
</dbReference>
<evidence type="ECO:0000313" key="9">
    <source>
        <dbReference type="EMBL" id="WBW72673.1"/>
    </source>
</evidence>
<evidence type="ECO:0000256" key="7">
    <source>
        <dbReference type="SAM" id="MobiDB-lite"/>
    </source>
</evidence>
<dbReference type="PANTHER" id="PTHR13505">
    <property type="entry name" value="TRANSMEMBRANE PROTEIN 208"/>
    <property type="match status" value="1"/>
</dbReference>
<feature type="compositionally biased region" description="Polar residues" evidence="7">
    <location>
        <begin position="147"/>
        <end position="168"/>
    </location>
</feature>
<reference evidence="9 10" key="1">
    <citation type="journal article" date="2023" name="G3 (Bethesda)">
        <title>A high-quality reference genome for the fission yeast Schizosaccharomyces osmophilus.</title>
        <authorList>
            <person name="Jia G.S."/>
            <person name="Zhang W.C."/>
            <person name="Liang Y."/>
            <person name="Liu X.H."/>
            <person name="Rhind N."/>
            <person name="Pidoux A."/>
            <person name="Brysch-Herzberg M."/>
            <person name="Du L.L."/>
        </authorList>
    </citation>
    <scope>NUCLEOTIDE SEQUENCE [LARGE SCALE GENOMIC DNA]</scope>
    <source>
        <strain evidence="9 10">CBS 15793</strain>
    </source>
</reference>
<dbReference type="KEGG" id="som:SOMG_01865"/>
<evidence type="ECO:0000256" key="5">
    <source>
        <dbReference type="ARBA" id="ARBA00022989"/>
    </source>
</evidence>
<keyword evidence="3 8" id="KW-0812">Transmembrane</keyword>
<dbReference type="GeneID" id="80875347"/>
<feature type="transmembrane region" description="Helical" evidence="8">
    <location>
        <begin position="16"/>
        <end position="36"/>
    </location>
</feature>
<evidence type="ECO:0000256" key="4">
    <source>
        <dbReference type="ARBA" id="ARBA00022824"/>
    </source>
</evidence>
<dbReference type="GO" id="GO:0005789">
    <property type="term" value="C:endoplasmic reticulum membrane"/>
    <property type="evidence" value="ECO:0007669"/>
    <property type="project" value="UniProtKB-SubCell"/>
</dbReference>
<dbReference type="GO" id="GO:0005773">
    <property type="term" value="C:vacuole"/>
    <property type="evidence" value="ECO:0007669"/>
    <property type="project" value="GOC"/>
</dbReference>
<feature type="transmembrane region" description="Helical" evidence="8">
    <location>
        <begin position="99"/>
        <end position="126"/>
    </location>
</feature>
<dbReference type="RefSeq" id="XP_056036916.1">
    <property type="nucleotide sequence ID" value="XM_056180658.1"/>
</dbReference>
<feature type="compositionally biased region" description="Basic residues" evidence="7">
    <location>
        <begin position="172"/>
        <end position="184"/>
    </location>
</feature>
<keyword evidence="6 8" id="KW-0472">Membrane</keyword>
<name>A0AAE9WB17_9SCHI</name>
<dbReference type="EMBL" id="CP115611">
    <property type="protein sequence ID" value="WBW72673.1"/>
    <property type="molecule type" value="Genomic_DNA"/>
</dbReference>
<dbReference type="Pfam" id="PF05620">
    <property type="entry name" value="TMEM208_SND2"/>
    <property type="match status" value="1"/>
</dbReference>